<keyword evidence="1" id="KW-0472">Membrane</keyword>
<keyword evidence="1" id="KW-0812">Transmembrane</keyword>
<proteinExistence type="predicted"/>
<name>A0ABX8SCF5_9ACTN</name>
<evidence type="ECO:0000313" key="2">
    <source>
        <dbReference type="EMBL" id="QXQ14862.1"/>
    </source>
</evidence>
<organism evidence="2 3">
    <name type="scientific">Skermania pinensis</name>
    <dbReference type="NCBI Taxonomy" id="39122"/>
    <lineage>
        <taxon>Bacteria</taxon>
        <taxon>Bacillati</taxon>
        <taxon>Actinomycetota</taxon>
        <taxon>Actinomycetes</taxon>
        <taxon>Mycobacteriales</taxon>
        <taxon>Gordoniaceae</taxon>
        <taxon>Skermania</taxon>
    </lineage>
</organism>
<accession>A0ABX8SCF5</accession>
<feature type="transmembrane region" description="Helical" evidence="1">
    <location>
        <begin position="31"/>
        <end position="51"/>
    </location>
</feature>
<protein>
    <submittedName>
        <fullName evidence="2">Uncharacterized protein</fullName>
    </submittedName>
</protein>
<gene>
    <name evidence="2" type="ORF">KV203_05625</name>
</gene>
<dbReference type="RefSeq" id="WP_157079989.1">
    <property type="nucleotide sequence ID" value="NZ_CBCRUZ010000009.1"/>
</dbReference>
<keyword evidence="1" id="KW-1133">Transmembrane helix</keyword>
<evidence type="ECO:0000313" key="3">
    <source>
        <dbReference type="Proteomes" id="UP000887023"/>
    </source>
</evidence>
<sequence>MSHDEDTSRWAVPATIAPSIGLTAWAWTGQWAWIVTGLAVMVIIAGVSVHYPRRPR</sequence>
<keyword evidence="3" id="KW-1185">Reference proteome</keyword>
<evidence type="ECO:0000256" key="1">
    <source>
        <dbReference type="SAM" id="Phobius"/>
    </source>
</evidence>
<reference evidence="2" key="1">
    <citation type="submission" date="2021-07" db="EMBL/GenBank/DDBJ databases">
        <title>Candidatus Kaistella beijingensis sp. nov. isolated from a municipal wastewater treatment plant is involved in sludge foaming.</title>
        <authorList>
            <person name="Song Y."/>
            <person name="Liu S.-J."/>
        </authorList>
    </citation>
    <scope>NUCLEOTIDE SEQUENCE</scope>
    <source>
        <strain evidence="2">DSM 43998</strain>
    </source>
</reference>
<dbReference type="Proteomes" id="UP000887023">
    <property type="component" value="Chromosome"/>
</dbReference>
<dbReference type="EMBL" id="CP079105">
    <property type="protein sequence ID" value="QXQ14862.1"/>
    <property type="molecule type" value="Genomic_DNA"/>
</dbReference>